<evidence type="ECO:0000259" key="16">
    <source>
        <dbReference type="PROSITE" id="PS51915"/>
    </source>
</evidence>
<comment type="function">
    <text evidence="1">May be involved in transcriptional regulation.</text>
</comment>
<feature type="binding site" evidence="13">
    <location>
        <position position="19"/>
    </location>
    <ligand>
        <name>Zn(2+)</name>
        <dbReference type="ChEBI" id="CHEBI:29105"/>
    </ligand>
</feature>
<feature type="compositionally biased region" description="Basic residues" evidence="14">
    <location>
        <begin position="316"/>
        <end position="331"/>
    </location>
</feature>
<evidence type="ECO:0000256" key="9">
    <source>
        <dbReference type="ARBA" id="ARBA00023125"/>
    </source>
</evidence>
<reference evidence="17 18" key="1">
    <citation type="submission" date="2019-01" db="EMBL/GenBank/DDBJ databases">
        <authorList>
            <person name="Sayadi A."/>
        </authorList>
    </citation>
    <scope>NUCLEOTIDE SEQUENCE [LARGE SCALE GENOMIC DNA]</scope>
</reference>
<feature type="domain" description="C2H2-type" evidence="15">
    <location>
        <begin position="612"/>
        <end position="639"/>
    </location>
</feature>
<feature type="domain" description="C2H2-type" evidence="15">
    <location>
        <begin position="673"/>
        <end position="700"/>
    </location>
</feature>
<dbReference type="SUPFAM" id="SSF57667">
    <property type="entry name" value="beta-beta-alpha zinc fingers"/>
    <property type="match status" value="8"/>
</dbReference>
<protein>
    <recommendedName>
        <fullName evidence="19">Protein krueppel</fullName>
    </recommendedName>
</protein>
<proteinExistence type="inferred from homology"/>
<feature type="domain" description="C2H2-type" evidence="15">
    <location>
        <begin position="729"/>
        <end position="756"/>
    </location>
</feature>
<dbReference type="FunFam" id="3.30.160.60:FF:000045">
    <property type="entry name" value="ZFP69 zinc finger protein B"/>
    <property type="match status" value="1"/>
</dbReference>
<keyword evidence="10" id="KW-0804">Transcription</keyword>
<dbReference type="SUPFAM" id="SSF57716">
    <property type="entry name" value="Glucocorticoid receptor-like (DNA-binding domain)"/>
    <property type="match status" value="1"/>
</dbReference>
<feature type="domain" description="C2H2-type" evidence="15">
    <location>
        <begin position="522"/>
        <end position="544"/>
    </location>
</feature>
<feature type="region of interest" description="Disordered" evidence="14">
    <location>
        <begin position="241"/>
        <end position="333"/>
    </location>
</feature>
<dbReference type="FunFam" id="3.30.160.60:FF:000771">
    <property type="entry name" value="zinc finger protein 648"/>
    <property type="match status" value="1"/>
</dbReference>
<dbReference type="PROSITE" id="PS00028">
    <property type="entry name" value="ZINC_FINGER_C2H2_1"/>
    <property type="match status" value="16"/>
</dbReference>
<feature type="compositionally biased region" description="Basic and acidic residues" evidence="14">
    <location>
        <begin position="471"/>
        <end position="488"/>
    </location>
</feature>
<dbReference type="Pfam" id="PF07776">
    <property type="entry name" value="zf-AD"/>
    <property type="match status" value="1"/>
</dbReference>
<keyword evidence="6 12" id="KW-0863">Zinc-finger</keyword>
<feature type="compositionally biased region" description="Polar residues" evidence="14">
    <location>
        <begin position="859"/>
        <end position="874"/>
    </location>
</feature>
<evidence type="ECO:0000256" key="7">
    <source>
        <dbReference type="ARBA" id="ARBA00022833"/>
    </source>
</evidence>
<evidence type="ECO:0000256" key="3">
    <source>
        <dbReference type="ARBA" id="ARBA00006991"/>
    </source>
</evidence>
<evidence type="ECO:0000256" key="12">
    <source>
        <dbReference type="PROSITE-ProRule" id="PRU00042"/>
    </source>
</evidence>
<dbReference type="InterPro" id="IPR013087">
    <property type="entry name" value="Znf_C2H2_type"/>
</dbReference>
<feature type="domain" description="C2H2-type" evidence="15">
    <location>
        <begin position="413"/>
        <end position="441"/>
    </location>
</feature>
<name>A0A653CYF5_CALMS</name>
<evidence type="ECO:0000313" key="18">
    <source>
        <dbReference type="Proteomes" id="UP000410492"/>
    </source>
</evidence>
<feature type="region of interest" description="Disordered" evidence="14">
    <location>
        <begin position="846"/>
        <end position="887"/>
    </location>
</feature>
<feature type="domain" description="C2H2-type" evidence="15">
    <location>
        <begin position="641"/>
        <end position="668"/>
    </location>
</feature>
<keyword evidence="8" id="KW-0805">Transcription regulation</keyword>
<dbReference type="PANTHER" id="PTHR24379">
    <property type="entry name" value="KRAB AND ZINC FINGER DOMAIN-CONTAINING"/>
    <property type="match status" value="1"/>
</dbReference>
<dbReference type="SMART" id="SM00868">
    <property type="entry name" value="zf-AD"/>
    <property type="match status" value="1"/>
</dbReference>
<gene>
    <name evidence="17" type="ORF">CALMAC_LOCUS12863</name>
</gene>
<dbReference type="OrthoDB" id="8117402at2759"/>
<feature type="binding site" evidence="13">
    <location>
        <position position="16"/>
    </location>
    <ligand>
        <name>Zn(2+)</name>
        <dbReference type="ChEBI" id="CHEBI:29105"/>
    </ligand>
</feature>
<feature type="region of interest" description="Disordered" evidence="14">
    <location>
        <begin position="471"/>
        <end position="507"/>
    </location>
</feature>
<dbReference type="AlphaFoldDB" id="A0A653CYF5"/>
<feature type="binding site" evidence="13">
    <location>
        <position position="69"/>
    </location>
    <ligand>
        <name>Zn(2+)</name>
        <dbReference type="ChEBI" id="CHEBI:29105"/>
    </ligand>
</feature>
<organism evidence="17 18">
    <name type="scientific">Callosobruchus maculatus</name>
    <name type="common">Southern cowpea weevil</name>
    <name type="synonym">Pulse bruchid</name>
    <dbReference type="NCBI Taxonomy" id="64391"/>
    <lineage>
        <taxon>Eukaryota</taxon>
        <taxon>Metazoa</taxon>
        <taxon>Ecdysozoa</taxon>
        <taxon>Arthropoda</taxon>
        <taxon>Hexapoda</taxon>
        <taxon>Insecta</taxon>
        <taxon>Pterygota</taxon>
        <taxon>Neoptera</taxon>
        <taxon>Endopterygota</taxon>
        <taxon>Coleoptera</taxon>
        <taxon>Polyphaga</taxon>
        <taxon>Cucujiformia</taxon>
        <taxon>Chrysomeloidea</taxon>
        <taxon>Chrysomelidae</taxon>
        <taxon>Bruchinae</taxon>
        <taxon>Bruchini</taxon>
        <taxon>Callosobruchus</taxon>
    </lineage>
</organism>
<evidence type="ECO:0000256" key="5">
    <source>
        <dbReference type="ARBA" id="ARBA00022737"/>
    </source>
</evidence>
<evidence type="ECO:0000259" key="15">
    <source>
        <dbReference type="PROSITE" id="PS50157"/>
    </source>
</evidence>
<evidence type="ECO:0000256" key="4">
    <source>
        <dbReference type="ARBA" id="ARBA00022723"/>
    </source>
</evidence>
<feature type="compositionally biased region" description="Basic and acidic residues" evidence="14">
    <location>
        <begin position="846"/>
        <end position="855"/>
    </location>
</feature>
<feature type="domain" description="C2H2-type" evidence="15">
    <location>
        <begin position="550"/>
        <end position="578"/>
    </location>
</feature>
<evidence type="ECO:0000256" key="10">
    <source>
        <dbReference type="ARBA" id="ARBA00023163"/>
    </source>
</evidence>
<evidence type="ECO:0000256" key="13">
    <source>
        <dbReference type="PROSITE-ProRule" id="PRU01263"/>
    </source>
</evidence>
<feature type="compositionally biased region" description="Basic and acidic residues" evidence="14">
    <location>
        <begin position="241"/>
        <end position="276"/>
    </location>
</feature>
<dbReference type="InterPro" id="IPR036236">
    <property type="entry name" value="Znf_C2H2_sf"/>
</dbReference>
<feature type="domain" description="C2H2-type" evidence="15">
    <location>
        <begin position="205"/>
        <end position="232"/>
    </location>
</feature>
<keyword evidence="5" id="KW-0677">Repeat</keyword>
<dbReference type="FunFam" id="3.30.160.60:FF:000446">
    <property type="entry name" value="Zinc finger protein"/>
    <property type="match status" value="1"/>
</dbReference>
<dbReference type="GO" id="GO:0006355">
    <property type="term" value="P:regulation of DNA-templated transcription"/>
    <property type="evidence" value="ECO:0007669"/>
    <property type="project" value="UniProtKB-ARBA"/>
</dbReference>
<keyword evidence="7 13" id="KW-0862">Zinc</keyword>
<dbReference type="Proteomes" id="UP000410492">
    <property type="component" value="Unassembled WGS sequence"/>
</dbReference>
<evidence type="ECO:0000313" key="17">
    <source>
        <dbReference type="EMBL" id="VEN52889.1"/>
    </source>
</evidence>
<dbReference type="GO" id="GO:1990837">
    <property type="term" value="F:sequence-specific double-stranded DNA binding"/>
    <property type="evidence" value="ECO:0007669"/>
    <property type="project" value="UniProtKB-ARBA"/>
</dbReference>
<dbReference type="PROSITE" id="PS51915">
    <property type="entry name" value="ZAD"/>
    <property type="match status" value="1"/>
</dbReference>
<dbReference type="GO" id="GO:0008270">
    <property type="term" value="F:zinc ion binding"/>
    <property type="evidence" value="ECO:0007669"/>
    <property type="project" value="UniProtKB-UniRule"/>
</dbReference>
<keyword evidence="4 13" id="KW-0479">Metal-binding</keyword>
<feature type="domain" description="C2H2-type" evidence="15">
    <location>
        <begin position="578"/>
        <end position="605"/>
    </location>
</feature>
<comment type="similarity">
    <text evidence="3">Belongs to the krueppel C2H2-type zinc-finger protein family.</text>
</comment>
<feature type="binding site" evidence="13">
    <location>
        <position position="66"/>
    </location>
    <ligand>
        <name>Zn(2+)</name>
        <dbReference type="ChEBI" id="CHEBI:29105"/>
    </ligand>
</feature>
<feature type="domain" description="C2H2-type" evidence="15">
    <location>
        <begin position="148"/>
        <end position="175"/>
    </location>
</feature>
<dbReference type="EMBL" id="CAACVG010009320">
    <property type="protein sequence ID" value="VEN52889.1"/>
    <property type="molecule type" value="Genomic_DNA"/>
</dbReference>
<evidence type="ECO:0000256" key="11">
    <source>
        <dbReference type="ARBA" id="ARBA00023242"/>
    </source>
</evidence>
<feature type="domain" description="C2H2-type" evidence="15">
    <location>
        <begin position="701"/>
        <end position="728"/>
    </location>
</feature>
<feature type="domain" description="C2H2-type" evidence="15">
    <location>
        <begin position="785"/>
        <end position="814"/>
    </location>
</feature>
<keyword evidence="9" id="KW-0238">DNA-binding</keyword>
<dbReference type="FunFam" id="3.30.160.60:FF:000303">
    <property type="entry name" value="Zinc finger protein 41"/>
    <property type="match status" value="1"/>
</dbReference>
<keyword evidence="11" id="KW-0539">Nucleus</keyword>
<feature type="domain" description="C2H2-type" evidence="15">
    <location>
        <begin position="340"/>
        <end position="367"/>
    </location>
</feature>
<dbReference type="Gene3D" id="3.40.1800.20">
    <property type="match status" value="1"/>
</dbReference>
<feature type="domain" description="ZAD" evidence="16">
    <location>
        <begin position="14"/>
        <end position="93"/>
    </location>
</feature>
<dbReference type="Pfam" id="PF00096">
    <property type="entry name" value="zf-C2H2"/>
    <property type="match status" value="11"/>
</dbReference>
<dbReference type="GO" id="GO:0005634">
    <property type="term" value="C:nucleus"/>
    <property type="evidence" value="ECO:0007669"/>
    <property type="project" value="UniProtKB-SubCell"/>
</dbReference>
<dbReference type="SMART" id="SM00355">
    <property type="entry name" value="ZnF_C2H2"/>
    <property type="match status" value="16"/>
</dbReference>
<comment type="subcellular location">
    <subcellularLocation>
        <location evidence="2">Nucleus</location>
    </subcellularLocation>
</comment>
<feature type="region of interest" description="Disordered" evidence="14">
    <location>
        <begin position="950"/>
        <end position="976"/>
    </location>
</feature>
<evidence type="ECO:0000256" key="2">
    <source>
        <dbReference type="ARBA" id="ARBA00004123"/>
    </source>
</evidence>
<dbReference type="InterPro" id="IPR012934">
    <property type="entry name" value="Znf_AD"/>
</dbReference>
<accession>A0A653CYF5</accession>
<evidence type="ECO:0000256" key="1">
    <source>
        <dbReference type="ARBA" id="ARBA00003767"/>
    </source>
</evidence>
<dbReference type="PROSITE" id="PS50157">
    <property type="entry name" value="ZINC_FINGER_C2H2_2"/>
    <property type="match status" value="15"/>
</dbReference>
<evidence type="ECO:0008006" key="19">
    <source>
        <dbReference type="Google" id="ProtNLM"/>
    </source>
</evidence>
<dbReference type="PANTHER" id="PTHR24379:SF121">
    <property type="entry name" value="C2H2-TYPE DOMAIN-CONTAINING PROTEIN"/>
    <property type="match status" value="1"/>
</dbReference>
<evidence type="ECO:0000256" key="8">
    <source>
        <dbReference type="ARBA" id="ARBA00023015"/>
    </source>
</evidence>
<dbReference type="Pfam" id="PF13912">
    <property type="entry name" value="zf-C2H2_6"/>
    <property type="match status" value="2"/>
</dbReference>
<feature type="compositionally biased region" description="Gly residues" evidence="14">
    <location>
        <begin position="953"/>
        <end position="962"/>
    </location>
</feature>
<evidence type="ECO:0000256" key="14">
    <source>
        <dbReference type="SAM" id="MobiDB-lite"/>
    </source>
</evidence>
<sequence>MNNEDTDLELEIDKICRCCMFQNENMHNIFESKNPANHGAVLLSEMLVACASVEVKMDDSLPKNLCEVCKEKLNNCYEFRTQCQKSDSKLRKLTAPESKTSTKLEEDIVVQPDVPDDLFDEEDEIPLIYRREKRKREVKEKKDDSNLISCTVCHKVVYSRKGLKMHMRQHASDKVKNCLFCDAKYTRSNHLMKHLSTHDKPGVSHPCELCDKTFQAAQELYHHTKEHECNKVEDENKIKEEVADITPDVKTEDLENGEEQPREQLNESATDSDKLVMAEQLDDDVMNGNDFPFSDDADDRRDDSDADFVIEEPKAGVRRKSTEKKGKRGKRKKDDGKALYECKECNKFMTTYLGLRIHMRRHTGSDLSMCKLCNKTFIRRSHLTRHMKSHGIEEADIDKHIQAAFEGKEKRIMECDFCDRKFKYRKSFLHHMQAEHAMSDDSDADKAAAAVATAQQGSAIHDGDLVMKDGDDAMDQDHDRDGLEEGHPIKTQPVGEDEEEWNLPPPDNAENIVTKKTRNKNQVCHVCGATFARVNHLTRHMTLHRNVLTHPCDRCDKAFSTEDHLKSHVEKDHVNKPYVCTVCNKPFSRGEHLIRHLKVHQSGNEGESMTLLRCSICDTTFTRSDHLARHTKIHLLQDKRHVCVDCGKAFNRLDNLKTHQRIHTGVKDNSKLHLCIYCGKEFNNSSNMIVHMRRHTGERPYKCSECGKGFPRSHDLKCHERTHSGEKPYLCTLCGKSFNKSNKLLRHSRVHTGERPYVCNICGRAFTQSNDLALHMRRHTGARPYACGVCPARFIQSAQLKNHRRTTGHWMDTQPDLKGGHRVEPVTPAHEPAPIRFKSSRWAAEDRLGGMKKEDDTSEVGSKQEGQLMLQPQSGGEGAPAGTISVDIQPMQGGQPQRILMGIMSNLKLQNEVQPLLIDGTKLVELHQASLVNLSTVIQTSAGEEIKLKSEAGAGGGGGGYGVTAPDKQDDQEGAGASFQDAAAVIYSSEHTPTTYTTSEAFNFQNYH</sequence>
<keyword evidence="18" id="KW-1185">Reference proteome</keyword>
<evidence type="ECO:0000256" key="6">
    <source>
        <dbReference type="ARBA" id="ARBA00022771"/>
    </source>
</evidence>
<feature type="domain" description="C2H2-type" evidence="15">
    <location>
        <begin position="757"/>
        <end position="784"/>
    </location>
</feature>
<dbReference type="FunFam" id="3.30.160.60:FF:002343">
    <property type="entry name" value="Zinc finger protein 33A"/>
    <property type="match status" value="2"/>
</dbReference>
<feature type="domain" description="C2H2-type" evidence="15">
    <location>
        <begin position="368"/>
        <end position="395"/>
    </location>
</feature>
<dbReference type="Gene3D" id="3.30.160.60">
    <property type="entry name" value="Classic Zinc Finger"/>
    <property type="match status" value="13"/>
</dbReference>